<dbReference type="EMBL" id="JABSTV010001249">
    <property type="protein sequence ID" value="KAH7961854.1"/>
    <property type="molecule type" value="Genomic_DNA"/>
</dbReference>
<protein>
    <submittedName>
        <fullName evidence="2">Uncharacterized protein</fullName>
    </submittedName>
</protein>
<organism evidence="2 3">
    <name type="scientific">Rhipicephalus sanguineus</name>
    <name type="common">Brown dog tick</name>
    <name type="synonym">Ixodes sanguineus</name>
    <dbReference type="NCBI Taxonomy" id="34632"/>
    <lineage>
        <taxon>Eukaryota</taxon>
        <taxon>Metazoa</taxon>
        <taxon>Ecdysozoa</taxon>
        <taxon>Arthropoda</taxon>
        <taxon>Chelicerata</taxon>
        <taxon>Arachnida</taxon>
        <taxon>Acari</taxon>
        <taxon>Parasitiformes</taxon>
        <taxon>Ixodida</taxon>
        <taxon>Ixodoidea</taxon>
        <taxon>Ixodidae</taxon>
        <taxon>Rhipicephalinae</taxon>
        <taxon>Rhipicephalus</taxon>
        <taxon>Rhipicephalus</taxon>
    </lineage>
</organism>
<gene>
    <name evidence="2" type="ORF">HPB52_012755</name>
</gene>
<dbReference type="AlphaFoldDB" id="A0A9D4PZY5"/>
<keyword evidence="3" id="KW-1185">Reference proteome</keyword>
<sequence>MRQKALQSWEMWFCLKKLPVLSAEPKFSYEPSVPAHDLLAINRSISSLVDREGRERCLLEGVEALNKTVNTKPTKNAKDPTKSVATFFKQNNLRLIQADKNGGCVVFNEEGFNKRADEAIGKNFVRVRPIMPMTALVLIVSGIAVILASLIMICYCMARLRTQLQRALEEERAYRSRKVDSWSEGPYSEFVDTYGSMIPRQPLLSSVYQSGDQAGPYARRLSSMPRAVSYTQ</sequence>
<feature type="transmembrane region" description="Helical" evidence="1">
    <location>
        <begin position="135"/>
        <end position="158"/>
    </location>
</feature>
<comment type="caution">
    <text evidence="2">The sequence shown here is derived from an EMBL/GenBank/DDBJ whole genome shotgun (WGS) entry which is preliminary data.</text>
</comment>
<keyword evidence="1" id="KW-1133">Transmembrane helix</keyword>
<dbReference type="VEuPathDB" id="VectorBase:RSAN_035349"/>
<evidence type="ECO:0000256" key="1">
    <source>
        <dbReference type="SAM" id="Phobius"/>
    </source>
</evidence>
<proteinExistence type="predicted"/>
<dbReference type="Proteomes" id="UP000821837">
    <property type="component" value="Chromosome 3"/>
</dbReference>
<reference evidence="2" key="1">
    <citation type="journal article" date="2020" name="Cell">
        <title>Large-Scale Comparative Analyses of Tick Genomes Elucidate Their Genetic Diversity and Vector Capacities.</title>
        <authorList>
            <consortium name="Tick Genome and Microbiome Consortium (TIGMIC)"/>
            <person name="Jia N."/>
            <person name="Wang J."/>
            <person name="Shi W."/>
            <person name="Du L."/>
            <person name="Sun Y."/>
            <person name="Zhan W."/>
            <person name="Jiang J.F."/>
            <person name="Wang Q."/>
            <person name="Zhang B."/>
            <person name="Ji P."/>
            <person name="Bell-Sakyi L."/>
            <person name="Cui X.M."/>
            <person name="Yuan T.T."/>
            <person name="Jiang B.G."/>
            <person name="Yang W.F."/>
            <person name="Lam T.T."/>
            <person name="Chang Q.C."/>
            <person name="Ding S.J."/>
            <person name="Wang X.J."/>
            <person name="Zhu J.G."/>
            <person name="Ruan X.D."/>
            <person name="Zhao L."/>
            <person name="Wei J.T."/>
            <person name="Ye R.Z."/>
            <person name="Que T.C."/>
            <person name="Du C.H."/>
            <person name="Zhou Y.H."/>
            <person name="Cheng J.X."/>
            <person name="Dai P.F."/>
            <person name="Guo W.B."/>
            <person name="Han X.H."/>
            <person name="Huang E.J."/>
            <person name="Li L.F."/>
            <person name="Wei W."/>
            <person name="Gao Y.C."/>
            <person name="Liu J.Z."/>
            <person name="Shao H.Z."/>
            <person name="Wang X."/>
            <person name="Wang C.C."/>
            <person name="Yang T.C."/>
            <person name="Huo Q.B."/>
            <person name="Li W."/>
            <person name="Chen H.Y."/>
            <person name="Chen S.E."/>
            <person name="Zhou L.G."/>
            <person name="Ni X.B."/>
            <person name="Tian J.H."/>
            <person name="Sheng Y."/>
            <person name="Liu T."/>
            <person name="Pan Y.S."/>
            <person name="Xia L.Y."/>
            <person name="Li J."/>
            <person name="Zhao F."/>
            <person name="Cao W.C."/>
        </authorList>
    </citation>
    <scope>NUCLEOTIDE SEQUENCE</scope>
    <source>
        <strain evidence="2">Rsan-2018</strain>
    </source>
</reference>
<keyword evidence="1" id="KW-0812">Transmembrane</keyword>
<reference evidence="2" key="2">
    <citation type="submission" date="2021-09" db="EMBL/GenBank/DDBJ databases">
        <authorList>
            <person name="Jia N."/>
            <person name="Wang J."/>
            <person name="Shi W."/>
            <person name="Du L."/>
            <person name="Sun Y."/>
            <person name="Zhan W."/>
            <person name="Jiang J."/>
            <person name="Wang Q."/>
            <person name="Zhang B."/>
            <person name="Ji P."/>
            <person name="Sakyi L.B."/>
            <person name="Cui X."/>
            <person name="Yuan T."/>
            <person name="Jiang B."/>
            <person name="Yang W."/>
            <person name="Lam T.T.-Y."/>
            <person name="Chang Q."/>
            <person name="Ding S."/>
            <person name="Wang X."/>
            <person name="Zhu J."/>
            <person name="Ruan X."/>
            <person name="Zhao L."/>
            <person name="Wei J."/>
            <person name="Que T."/>
            <person name="Du C."/>
            <person name="Cheng J."/>
            <person name="Dai P."/>
            <person name="Han X."/>
            <person name="Huang E."/>
            <person name="Gao Y."/>
            <person name="Liu J."/>
            <person name="Shao H."/>
            <person name="Ye R."/>
            <person name="Li L."/>
            <person name="Wei W."/>
            <person name="Wang X."/>
            <person name="Wang C."/>
            <person name="Huo Q."/>
            <person name="Li W."/>
            <person name="Guo W."/>
            <person name="Chen H."/>
            <person name="Chen S."/>
            <person name="Zhou L."/>
            <person name="Zhou L."/>
            <person name="Ni X."/>
            <person name="Tian J."/>
            <person name="Zhou Y."/>
            <person name="Sheng Y."/>
            <person name="Liu T."/>
            <person name="Pan Y."/>
            <person name="Xia L."/>
            <person name="Li J."/>
            <person name="Zhao F."/>
            <person name="Cao W."/>
        </authorList>
    </citation>
    <scope>NUCLEOTIDE SEQUENCE</scope>
    <source>
        <strain evidence="2">Rsan-2018</strain>
        <tissue evidence="2">Larvae</tissue>
    </source>
</reference>
<evidence type="ECO:0000313" key="2">
    <source>
        <dbReference type="EMBL" id="KAH7961854.1"/>
    </source>
</evidence>
<name>A0A9D4PZY5_RHISA</name>
<keyword evidence="1" id="KW-0472">Membrane</keyword>
<accession>A0A9D4PZY5</accession>
<evidence type="ECO:0000313" key="3">
    <source>
        <dbReference type="Proteomes" id="UP000821837"/>
    </source>
</evidence>